<sequence length="75" mass="8783">MIISQFRTSPLLLPLPPPPFSFLGQVSKVLCLSLFHLFIATNTIDIRLKRSSIQFHLYLILGWSWSRRYLNRLIP</sequence>
<comment type="caution">
    <text evidence="1">The sequence shown here is derived from an EMBL/GenBank/DDBJ whole genome shotgun (WGS) entry which is preliminary data.</text>
</comment>
<accession>A0AAI9TQE0</accession>
<proteinExistence type="predicted"/>
<organism evidence="1 2">
    <name type="scientific">Penicillium thymicola</name>
    <dbReference type="NCBI Taxonomy" id="293382"/>
    <lineage>
        <taxon>Eukaryota</taxon>
        <taxon>Fungi</taxon>
        <taxon>Dikarya</taxon>
        <taxon>Ascomycota</taxon>
        <taxon>Pezizomycotina</taxon>
        <taxon>Eurotiomycetes</taxon>
        <taxon>Eurotiomycetidae</taxon>
        <taxon>Eurotiales</taxon>
        <taxon>Aspergillaceae</taxon>
        <taxon>Penicillium</taxon>
    </lineage>
</organism>
<evidence type="ECO:0000313" key="1">
    <source>
        <dbReference type="EMBL" id="KAJ9491484.1"/>
    </source>
</evidence>
<reference evidence="1" key="2">
    <citation type="journal article" date="2016" name="Fungal Biol.">
        <title>Ochratoxin A production by Penicillium thymicola.</title>
        <authorList>
            <person name="Nguyen H.D.T."/>
            <person name="McMullin D.R."/>
            <person name="Ponomareva E."/>
            <person name="Riley R."/>
            <person name="Pomraning K.R."/>
            <person name="Baker S.E."/>
            <person name="Seifert K.A."/>
        </authorList>
    </citation>
    <scope>NUCLEOTIDE SEQUENCE</scope>
    <source>
        <strain evidence="1">DAOM 180753</strain>
    </source>
</reference>
<dbReference type="EMBL" id="LACB01000031">
    <property type="protein sequence ID" value="KAJ9491484.1"/>
    <property type="molecule type" value="Genomic_DNA"/>
</dbReference>
<dbReference type="AlphaFoldDB" id="A0AAI9TQE0"/>
<dbReference type="Proteomes" id="UP001227192">
    <property type="component" value="Unassembled WGS sequence"/>
</dbReference>
<evidence type="ECO:0000313" key="2">
    <source>
        <dbReference type="Proteomes" id="UP001227192"/>
    </source>
</evidence>
<keyword evidence="2" id="KW-1185">Reference proteome</keyword>
<protein>
    <submittedName>
        <fullName evidence="1">Uncharacterized protein</fullName>
    </submittedName>
</protein>
<gene>
    <name evidence="1" type="ORF">VN97_g1764</name>
</gene>
<name>A0AAI9TQE0_PENTH</name>
<reference evidence="1" key="1">
    <citation type="submission" date="2015-06" db="EMBL/GenBank/DDBJ databases">
        <authorList>
            <person name="Nguyen H."/>
        </authorList>
    </citation>
    <scope>NUCLEOTIDE SEQUENCE</scope>
    <source>
        <strain evidence="1">DAOM 180753</strain>
    </source>
</reference>